<evidence type="ECO:0000256" key="10">
    <source>
        <dbReference type="ARBA" id="ARBA00023268"/>
    </source>
</evidence>
<dbReference type="GO" id="GO:0004488">
    <property type="term" value="F:methylenetetrahydrofolate dehydrogenase (NADP+) activity"/>
    <property type="evidence" value="ECO:0007669"/>
    <property type="project" value="UniProtKB-UniRule"/>
</dbReference>
<dbReference type="FunFam" id="3.40.50.720:FF:000094">
    <property type="entry name" value="Bifunctional protein FolD"/>
    <property type="match status" value="1"/>
</dbReference>
<dbReference type="OrthoDB" id="9803580at2"/>
<feature type="binding site" evidence="11">
    <location>
        <position position="190"/>
    </location>
    <ligand>
        <name>NADP(+)</name>
        <dbReference type="ChEBI" id="CHEBI:58349"/>
    </ligand>
</feature>
<keyword evidence="5 11" id="KW-0378">Hydrolase</keyword>
<dbReference type="EMBL" id="VULN01000002">
    <property type="protein sequence ID" value="MSS81352.1"/>
    <property type="molecule type" value="Genomic_DNA"/>
</dbReference>
<evidence type="ECO:0000256" key="4">
    <source>
        <dbReference type="ARBA" id="ARBA00022755"/>
    </source>
</evidence>
<gene>
    <name evidence="11" type="primary">folD</name>
    <name evidence="14" type="ORF">FX155_01780</name>
</gene>
<keyword evidence="3 11" id="KW-0028">Amino-acid biosynthesis</keyword>
<dbReference type="InterPro" id="IPR046346">
    <property type="entry name" value="Aminoacid_DH-like_N_sf"/>
</dbReference>
<feature type="binding site" evidence="11">
    <location>
        <position position="231"/>
    </location>
    <ligand>
        <name>NADP(+)</name>
        <dbReference type="ChEBI" id="CHEBI:58349"/>
    </ligand>
</feature>
<dbReference type="PANTHER" id="PTHR48099">
    <property type="entry name" value="C-1-TETRAHYDROFOLATE SYNTHASE, CYTOPLASMIC-RELATED"/>
    <property type="match status" value="1"/>
</dbReference>
<reference evidence="14 15" key="1">
    <citation type="submission" date="2019-08" db="EMBL/GenBank/DDBJ databases">
        <title>In-depth cultivation of the pig gut microbiome towards novel bacterial diversity and tailored functional studies.</title>
        <authorList>
            <person name="Wylensek D."/>
            <person name="Hitch T.C.A."/>
            <person name="Clavel T."/>
        </authorList>
    </citation>
    <scope>NUCLEOTIDE SEQUENCE [LARGE SCALE GENOMIC DNA]</scope>
    <source>
        <strain evidence="14 15">WCA-389-WT-5B</strain>
    </source>
</reference>
<evidence type="ECO:0000313" key="14">
    <source>
        <dbReference type="EMBL" id="MSS81352.1"/>
    </source>
</evidence>
<evidence type="ECO:0000256" key="1">
    <source>
        <dbReference type="ARBA" id="ARBA00004777"/>
    </source>
</evidence>
<dbReference type="InterPro" id="IPR020630">
    <property type="entry name" value="THF_DH/CycHdrlase_cat_dom"/>
</dbReference>
<dbReference type="Gene3D" id="3.40.50.720">
    <property type="entry name" value="NAD(P)-binding Rossmann-like Domain"/>
    <property type="match status" value="1"/>
</dbReference>
<dbReference type="InterPro" id="IPR000672">
    <property type="entry name" value="THF_DH/CycHdrlase"/>
</dbReference>
<comment type="catalytic activity">
    <reaction evidence="11">
        <text>(6R)-5,10-methylene-5,6,7,8-tetrahydrofolate + NADP(+) = (6R)-5,10-methenyltetrahydrofolate + NADPH</text>
        <dbReference type="Rhea" id="RHEA:22812"/>
        <dbReference type="ChEBI" id="CHEBI:15636"/>
        <dbReference type="ChEBI" id="CHEBI:57455"/>
        <dbReference type="ChEBI" id="CHEBI:57783"/>
        <dbReference type="ChEBI" id="CHEBI:58349"/>
        <dbReference type="EC" id="1.5.1.5"/>
    </reaction>
</comment>
<keyword evidence="6 11" id="KW-0521">NADP</keyword>
<dbReference type="UniPathway" id="UPA00193"/>
<dbReference type="HAMAP" id="MF_01576">
    <property type="entry name" value="THF_DHG_CYH"/>
    <property type="match status" value="1"/>
</dbReference>
<dbReference type="GO" id="GO:0005829">
    <property type="term" value="C:cytosol"/>
    <property type="evidence" value="ECO:0007669"/>
    <property type="project" value="TreeGrafter"/>
</dbReference>
<keyword evidence="7 11" id="KW-0560">Oxidoreductase</keyword>
<evidence type="ECO:0000256" key="8">
    <source>
        <dbReference type="ARBA" id="ARBA00023102"/>
    </source>
</evidence>
<feature type="domain" description="Tetrahydrofolate dehydrogenase/cyclohydrolase catalytic" evidence="12">
    <location>
        <begin position="7"/>
        <end position="119"/>
    </location>
</feature>
<dbReference type="InterPro" id="IPR036291">
    <property type="entry name" value="NAD(P)-bd_dom_sf"/>
</dbReference>
<dbReference type="Proteomes" id="UP000441455">
    <property type="component" value="Unassembled WGS sequence"/>
</dbReference>
<dbReference type="InterPro" id="IPR020631">
    <property type="entry name" value="THF_DH/CycHdrlase_NAD-bd_dom"/>
</dbReference>
<evidence type="ECO:0000259" key="13">
    <source>
        <dbReference type="Pfam" id="PF02882"/>
    </source>
</evidence>
<evidence type="ECO:0000256" key="5">
    <source>
        <dbReference type="ARBA" id="ARBA00022801"/>
    </source>
</evidence>
<name>A0A6N7VYR7_ACIFE</name>
<dbReference type="Pfam" id="PF00763">
    <property type="entry name" value="THF_DHG_CYH"/>
    <property type="match status" value="1"/>
</dbReference>
<dbReference type="CDD" id="cd01080">
    <property type="entry name" value="NAD_bind_m-THF_DH_Cyclohyd"/>
    <property type="match status" value="1"/>
</dbReference>
<feature type="binding site" evidence="11">
    <location>
        <begin position="165"/>
        <end position="167"/>
    </location>
    <ligand>
        <name>NADP(+)</name>
        <dbReference type="ChEBI" id="CHEBI:58349"/>
    </ligand>
</feature>
<dbReference type="GO" id="GO:0000105">
    <property type="term" value="P:L-histidine biosynthetic process"/>
    <property type="evidence" value="ECO:0007669"/>
    <property type="project" value="UniProtKB-KW"/>
</dbReference>
<keyword evidence="2 11" id="KW-0554">One-carbon metabolism</keyword>
<comment type="pathway">
    <text evidence="1 11">One-carbon metabolism; tetrahydrofolate interconversion.</text>
</comment>
<evidence type="ECO:0000256" key="11">
    <source>
        <dbReference type="HAMAP-Rule" id="MF_01576"/>
    </source>
</evidence>
<evidence type="ECO:0000313" key="15">
    <source>
        <dbReference type="Proteomes" id="UP000441455"/>
    </source>
</evidence>
<dbReference type="GO" id="GO:0006164">
    <property type="term" value="P:purine nucleotide biosynthetic process"/>
    <property type="evidence" value="ECO:0007669"/>
    <property type="project" value="UniProtKB-KW"/>
</dbReference>
<evidence type="ECO:0000259" key="12">
    <source>
        <dbReference type="Pfam" id="PF00763"/>
    </source>
</evidence>
<evidence type="ECO:0000256" key="7">
    <source>
        <dbReference type="ARBA" id="ARBA00023002"/>
    </source>
</evidence>
<keyword evidence="9 11" id="KW-0486">Methionine biosynthesis</keyword>
<dbReference type="EC" id="1.5.1.5" evidence="11"/>
<keyword evidence="10 11" id="KW-0511">Multifunctional enzyme</keyword>
<organism evidence="14 15">
    <name type="scientific">Acidaminococcus fermentans</name>
    <dbReference type="NCBI Taxonomy" id="905"/>
    <lineage>
        <taxon>Bacteria</taxon>
        <taxon>Bacillati</taxon>
        <taxon>Bacillota</taxon>
        <taxon>Negativicutes</taxon>
        <taxon>Acidaminococcales</taxon>
        <taxon>Acidaminococcaceae</taxon>
        <taxon>Acidaminococcus</taxon>
    </lineage>
</organism>
<evidence type="ECO:0000256" key="9">
    <source>
        <dbReference type="ARBA" id="ARBA00023167"/>
    </source>
</evidence>
<dbReference type="Gene3D" id="3.40.50.10860">
    <property type="entry name" value="Leucine Dehydrogenase, chain A, domain 1"/>
    <property type="match status" value="1"/>
</dbReference>
<comment type="catalytic activity">
    <reaction evidence="11">
        <text>(6R)-5,10-methenyltetrahydrofolate + H2O = (6R)-10-formyltetrahydrofolate + H(+)</text>
        <dbReference type="Rhea" id="RHEA:23700"/>
        <dbReference type="ChEBI" id="CHEBI:15377"/>
        <dbReference type="ChEBI" id="CHEBI:15378"/>
        <dbReference type="ChEBI" id="CHEBI:57455"/>
        <dbReference type="ChEBI" id="CHEBI:195366"/>
        <dbReference type="EC" id="3.5.4.9"/>
    </reaction>
</comment>
<keyword evidence="8 11" id="KW-0368">Histidine biosynthesis</keyword>
<dbReference type="GO" id="GO:0035999">
    <property type="term" value="P:tetrahydrofolate interconversion"/>
    <property type="evidence" value="ECO:0007669"/>
    <property type="project" value="UniProtKB-UniRule"/>
</dbReference>
<dbReference type="SUPFAM" id="SSF51735">
    <property type="entry name" value="NAD(P)-binding Rossmann-fold domains"/>
    <property type="match status" value="1"/>
</dbReference>
<dbReference type="GO" id="GO:0009086">
    <property type="term" value="P:methionine biosynthetic process"/>
    <property type="evidence" value="ECO:0007669"/>
    <property type="project" value="UniProtKB-KW"/>
</dbReference>
<evidence type="ECO:0000256" key="2">
    <source>
        <dbReference type="ARBA" id="ARBA00022563"/>
    </source>
</evidence>
<dbReference type="Pfam" id="PF02882">
    <property type="entry name" value="THF_DHG_CYH_C"/>
    <property type="match status" value="1"/>
</dbReference>
<comment type="caution">
    <text evidence="14">The sequence shown here is derived from an EMBL/GenBank/DDBJ whole genome shotgun (WGS) entry which is preliminary data.</text>
</comment>
<sequence length="296" mass="31535">MSRLLIGKTVSAALLPSLQNQASLLKEKGVEPVLALIRIGNRLSDVRYQTSIQKRCSSIGITCRPQILPENCRQQDLLRLIRQVNQDMSIHGCLIFRPFPPAFDDALIRASLAPEKDVDGITDASLAGLFTGAPTGYSPCTAAACMEILDHYDIPVKGRDVVVIGSSLVIGRPVAMEFLKREATVTICHIRTKDVGKYCRSADIIVSAAGCRNLVTASMVRPGQTLIDVGINPAENGGICGDVDFSNVSPIVDAITPVPGGVGSVTTAILARHVLEAAEKASRPFLVLGRPSPENG</sequence>
<keyword evidence="4 11" id="KW-0658">Purine biosynthesis</keyword>
<protein>
    <recommendedName>
        <fullName evidence="11">Bifunctional protein FolD</fullName>
    </recommendedName>
    <domain>
        <recommendedName>
            <fullName evidence="11">Methylenetetrahydrofolate dehydrogenase</fullName>
            <ecNumber evidence="11">1.5.1.5</ecNumber>
        </recommendedName>
    </domain>
    <domain>
        <recommendedName>
            <fullName evidence="11">Methenyltetrahydrofolate cyclohydrolase</fullName>
            <ecNumber evidence="11">3.5.4.9</ecNumber>
        </recommendedName>
    </domain>
</protein>
<dbReference type="SUPFAM" id="SSF53223">
    <property type="entry name" value="Aminoacid dehydrogenase-like, N-terminal domain"/>
    <property type="match status" value="1"/>
</dbReference>
<evidence type="ECO:0000256" key="6">
    <source>
        <dbReference type="ARBA" id="ARBA00022857"/>
    </source>
</evidence>
<dbReference type="RefSeq" id="WP_022486773.1">
    <property type="nucleotide sequence ID" value="NZ_JAYLVM010000128.1"/>
</dbReference>
<proteinExistence type="inferred from homology"/>
<evidence type="ECO:0000256" key="3">
    <source>
        <dbReference type="ARBA" id="ARBA00022605"/>
    </source>
</evidence>
<dbReference type="GO" id="GO:0004477">
    <property type="term" value="F:methenyltetrahydrofolate cyclohydrolase activity"/>
    <property type="evidence" value="ECO:0007669"/>
    <property type="project" value="UniProtKB-UniRule"/>
</dbReference>
<feature type="domain" description="Tetrahydrofolate dehydrogenase/cyclohydrolase NAD(P)-binding" evidence="13">
    <location>
        <begin position="139"/>
        <end position="281"/>
    </location>
</feature>
<dbReference type="EC" id="3.5.4.9" evidence="11"/>
<comment type="function">
    <text evidence="11">Catalyzes the oxidation of 5,10-methylenetetrahydrofolate to 5,10-methenyltetrahydrofolate and then the hydrolysis of 5,10-methenyltetrahydrofolate to 10-formyltetrahydrofolate.</text>
</comment>
<comment type="similarity">
    <text evidence="11">Belongs to the tetrahydrofolate dehydrogenase/cyclohydrolase family.</text>
</comment>
<accession>A0A6N7VYR7</accession>
<dbReference type="PRINTS" id="PR00085">
    <property type="entry name" value="THFDHDRGNASE"/>
</dbReference>
<dbReference type="AlphaFoldDB" id="A0A6N7VYR7"/>
<dbReference type="PANTHER" id="PTHR48099:SF5">
    <property type="entry name" value="C-1-TETRAHYDROFOLATE SYNTHASE, CYTOPLASMIC"/>
    <property type="match status" value="1"/>
</dbReference>
<comment type="subunit">
    <text evidence="11">Homodimer.</text>
</comment>